<sequence length="176" mass="20005">MISSAAQTNRHCNDSQAMPAVRRRLPCITSLLDFKLRRAQLLVFQDFAATLAKVKLRPAEFSVLAMIAEYPGQKQTTIAEWLGIKRANFVFLMDSIESRGLAERRKGQADRRSHSLYLTEEGERCVERMTALWQEHENRMIARLGGRQNLERLTDLLDRLLDEPGKGGKPSPADSH</sequence>
<dbReference type="InterPro" id="IPR039422">
    <property type="entry name" value="MarR/SlyA-like"/>
</dbReference>
<dbReference type="Pfam" id="PF01047">
    <property type="entry name" value="MarR"/>
    <property type="match status" value="1"/>
</dbReference>
<dbReference type="Gene3D" id="1.10.10.10">
    <property type="entry name" value="Winged helix-like DNA-binding domain superfamily/Winged helix DNA-binding domain"/>
    <property type="match status" value="1"/>
</dbReference>
<feature type="domain" description="HTH marR-type" evidence="1">
    <location>
        <begin position="29"/>
        <end position="162"/>
    </location>
</feature>
<evidence type="ECO:0000313" key="2">
    <source>
        <dbReference type="EMBL" id="MFC0209072.1"/>
    </source>
</evidence>
<dbReference type="SMART" id="SM00347">
    <property type="entry name" value="HTH_MARR"/>
    <property type="match status" value="1"/>
</dbReference>
<evidence type="ECO:0000313" key="3">
    <source>
        <dbReference type="Proteomes" id="UP001589755"/>
    </source>
</evidence>
<dbReference type="InterPro" id="IPR036390">
    <property type="entry name" value="WH_DNA-bd_sf"/>
</dbReference>
<proteinExistence type="predicted"/>
<dbReference type="PRINTS" id="PR00598">
    <property type="entry name" value="HTHMARR"/>
</dbReference>
<reference evidence="2 3" key="1">
    <citation type="submission" date="2024-09" db="EMBL/GenBank/DDBJ databases">
        <authorList>
            <person name="Sun Q."/>
            <person name="Mori K."/>
        </authorList>
    </citation>
    <scope>NUCLEOTIDE SEQUENCE [LARGE SCALE GENOMIC DNA]</scope>
    <source>
        <strain evidence="2 3">CCM 8543</strain>
    </source>
</reference>
<dbReference type="PANTHER" id="PTHR33164">
    <property type="entry name" value="TRANSCRIPTIONAL REGULATOR, MARR FAMILY"/>
    <property type="match status" value="1"/>
</dbReference>
<dbReference type="PROSITE" id="PS50995">
    <property type="entry name" value="HTH_MARR_2"/>
    <property type="match status" value="1"/>
</dbReference>
<dbReference type="SUPFAM" id="SSF46785">
    <property type="entry name" value="Winged helix' DNA-binding domain"/>
    <property type="match status" value="1"/>
</dbReference>
<keyword evidence="3" id="KW-1185">Reference proteome</keyword>
<accession>A0ABV6D8Y7</accession>
<protein>
    <submittedName>
        <fullName evidence="2">MarR family winged helix-turn-helix transcriptional regulator</fullName>
    </submittedName>
</protein>
<dbReference type="PANTHER" id="PTHR33164:SF89">
    <property type="entry name" value="MARR FAMILY REGULATORY PROTEIN"/>
    <property type="match status" value="1"/>
</dbReference>
<dbReference type="InterPro" id="IPR000835">
    <property type="entry name" value="HTH_MarR-typ"/>
</dbReference>
<evidence type="ECO:0000259" key="1">
    <source>
        <dbReference type="PROSITE" id="PS50995"/>
    </source>
</evidence>
<name>A0ABV6D8Y7_9HYPH</name>
<gene>
    <name evidence="2" type="ORF">ACFFJ2_11755</name>
</gene>
<dbReference type="InterPro" id="IPR036388">
    <property type="entry name" value="WH-like_DNA-bd_sf"/>
</dbReference>
<dbReference type="EMBL" id="JBHLXD010000017">
    <property type="protein sequence ID" value="MFC0209072.1"/>
    <property type="molecule type" value="Genomic_DNA"/>
</dbReference>
<dbReference type="RefSeq" id="WP_261519377.1">
    <property type="nucleotide sequence ID" value="NZ_JAODNW010000003.1"/>
</dbReference>
<dbReference type="Proteomes" id="UP001589755">
    <property type="component" value="Unassembled WGS sequence"/>
</dbReference>
<comment type="caution">
    <text evidence="2">The sequence shown here is derived from an EMBL/GenBank/DDBJ whole genome shotgun (WGS) entry which is preliminary data.</text>
</comment>
<organism evidence="2 3">
    <name type="scientific">Chelativorans intermedius</name>
    <dbReference type="NCBI Taxonomy" id="515947"/>
    <lineage>
        <taxon>Bacteria</taxon>
        <taxon>Pseudomonadati</taxon>
        <taxon>Pseudomonadota</taxon>
        <taxon>Alphaproteobacteria</taxon>
        <taxon>Hyphomicrobiales</taxon>
        <taxon>Phyllobacteriaceae</taxon>
        <taxon>Chelativorans</taxon>
    </lineage>
</organism>